<keyword evidence="2" id="KW-1185">Reference proteome</keyword>
<dbReference type="Proteomes" id="UP000000260">
    <property type="component" value="Chromosome"/>
</dbReference>
<proteinExistence type="predicted"/>
<organism evidence="1 2">
    <name type="scientific">Cronobacter sakazakii (strain ATCC BAA-894)</name>
    <name type="common">Enterobacter sakazakii</name>
    <dbReference type="NCBI Taxonomy" id="290339"/>
    <lineage>
        <taxon>Bacteria</taxon>
        <taxon>Pseudomonadati</taxon>
        <taxon>Pseudomonadota</taxon>
        <taxon>Gammaproteobacteria</taxon>
        <taxon>Enterobacterales</taxon>
        <taxon>Enterobacteriaceae</taxon>
        <taxon>Cronobacter</taxon>
    </lineage>
</organism>
<evidence type="ECO:0000313" key="1">
    <source>
        <dbReference type="EMBL" id="ABU75922.1"/>
    </source>
</evidence>
<dbReference type="EMBL" id="CP000783">
    <property type="protein sequence ID" value="ABU75922.1"/>
    <property type="molecule type" value="Genomic_DNA"/>
</dbReference>
<dbReference type="KEGG" id="esa:ESA_00639"/>
<name>A7MHX0_CROS8</name>
<protein>
    <submittedName>
        <fullName evidence="1">Uncharacterized protein</fullName>
    </submittedName>
</protein>
<gene>
    <name evidence="1" type="ordered locus">ESA_00639</name>
</gene>
<sequence length="186" mass="19795">MQQLSTRGALLALLLMQGEIATALMPLAVALRHLRHELAFACIAIQQAFLMFGFKQKLVGVLTVNLNQQLAEFSQLRERHGGAVDKAARAAIAADDAAQQALAAVFKLVFFQPAQRGGGVFQREAGAEIRAAGTGAHHIALRTATQTQTQRIDRNGFTGAGFAGDGGHPGVKVDFQFTNNSEITDG</sequence>
<accession>A7MHX0</accession>
<evidence type="ECO:0000313" key="2">
    <source>
        <dbReference type="Proteomes" id="UP000000260"/>
    </source>
</evidence>
<reference evidence="1 2" key="1">
    <citation type="journal article" date="2010" name="PLoS ONE">
        <title>Genome sequence of Cronobacter sakazakii BAA-894 and comparative genomic hybridization analysis with other Cronobacter species.</title>
        <authorList>
            <person name="Kucerova E."/>
            <person name="Clifton S.W."/>
            <person name="Xia X.Q."/>
            <person name="Long F."/>
            <person name="Porwollik S."/>
            <person name="Fulton L."/>
            <person name="Fronick C."/>
            <person name="Minx P."/>
            <person name="Kyung K."/>
            <person name="Warren W."/>
            <person name="Fulton R."/>
            <person name="Feng D."/>
            <person name="Wollam A."/>
            <person name="Shah N."/>
            <person name="Bhonagiri V."/>
            <person name="Nash W.E."/>
            <person name="Hallsworth-Pepin K."/>
            <person name="Wilson R.K."/>
            <person name="McClelland M."/>
            <person name="Forsythe S.J."/>
        </authorList>
    </citation>
    <scope>NUCLEOTIDE SEQUENCE [LARGE SCALE GENOMIC DNA]</scope>
    <source>
        <strain evidence="1 2">ATCC BAA-894</strain>
    </source>
</reference>
<dbReference type="AlphaFoldDB" id="A7MHX0"/>
<dbReference type="HOGENOM" id="CLU_1452196_0_0_6"/>